<name>A0A1I4ECU3_9GAMM</name>
<dbReference type="Pfam" id="PF18050">
    <property type="entry name" value="Cyclophil_like2"/>
    <property type="match status" value="1"/>
</dbReference>
<dbReference type="Gene3D" id="2.40.100.20">
    <property type="match status" value="1"/>
</dbReference>
<keyword evidence="4" id="KW-1185">Reference proteome</keyword>
<dbReference type="Proteomes" id="UP000199579">
    <property type="component" value="Unassembled WGS sequence"/>
</dbReference>
<reference evidence="2 4" key="1">
    <citation type="submission" date="2016-10" db="EMBL/GenBank/DDBJ databases">
        <authorList>
            <person name="Varghese N."/>
            <person name="Submissions S."/>
        </authorList>
    </citation>
    <scope>NUCLEOTIDE SEQUENCE [LARGE SCALE GENOMIC DNA]</scope>
    <source>
        <strain evidence="2 4">DSM 282</strain>
    </source>
</reference>
<reference evidence="3 5" key="2">
    <citation type="submission" date="2016-10" db="EMBL/GenBank/DDBJ databases">
        <authorList>
            <person name="de Groot N.N."/>
        </authorList>
    </citation>
    <scope>NUCLEOTIDE SEQUENCE [LARGE SCALE GENOMIC DNA]</scope>
    <source>
        <strain evidence="3 5">DSM 381</strain>
    </source>
</reference>
<feature type="domain" description="Cyclophilin-like" evidence="1">
    <location>
        <begin position="13"/>
        <end position="122"/>
    </location>
</feature>
<dbReference type="AlphaFoldDB" id="A0A1I4ECU3"/>
<dbReference type="EMBL" id="FOSX01000048">
    <property type="protein sequence ID" value="SFL03073.1"/>
    <property type="molecule type" value="Genomic_DNA"/>
</dbReference>
<accession>A0A1I4ECU3</accession>
<evidence type="ECO:0000259" key="1">
    <source>
        <dbReference type="Pfam" id="PF18050"/>
    </source>
</evidence>
<evidence type="ECO:0000313" key="3">
    <source>
        <dbReference type="EMBL" id="SFL03073.1"/>
    </source>
</evidence>
<dbReference type="InterPro" id="IPR041183">
    <property type="entry name" value="Cyclophilin-like"/>
</dbReference>
<dbReference type="InterPro" id="IPR029000">
    <property type="entry name" value="Cyclophilin-like_dom_sf"/>
</dbReference>
<organism evidence="3 5">
    <name type="scientific">Azotobacter beijerinckii</name>
    <dbReference type="NCBI Taxonomy" id="170623"/>
    <lineage>
        <taxon>Bacteria</taxon>
        <taxon>Pseudomonadati</taxon>
        <taxon>Pseudomonadota</taxon>
        <taxon>Gammaproteobacteria</taxon>
        <taxon>Pseudomonadales</taxon>
        <taxon>Pseudomonadaceae</taxon>
        <taxon>Azotobacter</taxon>
    </lineage>
</organism>
<dbReference type="EMBL" id="FOKJ01000010">
    <property type="protein sequence ID" value="SFA97039.1"/>
    <property type="molecule type" value="Genomic_DNA"/>
</dbReference>
<dbReference type="Proteomes" id="UP000198861">
    <property type="component" value="Unassembled WGS sequence"/>
</dbReference>
<gene>
    <name evidence="2" type="ORF">SAMN04244571_00960</name>
    <name evidence="3" type="ORF">SAMN04244574_02843</name>
</gene>
<evidence type="ECO:0000313" key="5">
    <source>
        <dbReference type="Proteomes" id="UP000199579"/>
    </source>
</evidence>
<evidence type="ECO:0000313" key="4">
    <source>
        <dbReference type="Proteomes" id="UP000198861"/>
    </source>
</evidence>
<protein>
    <recommendedName>
        <fullName evidence="1">Cyclophilin-like domain-containing protein</fullName>
    </recommendedName>
</protein>
<evidence type="ECO:0000313" key="2">
    <source>
        <dbReference type="EMBL" id="SFA97039.1"/>
    </source>
</evidence>
<sequence length="126" mass="13842">MLTQESPVKIRLHVDGQVATATLHDNATARDFAALLPMSLTLTDFARIERIADLPRKLSLDRTETTVPVKEGDLAYYVPWGNLAIFVEDGTGNYTGDLMRLGAVDTGLPALQRPGPLQIRIERIAN</sequence>
<dbReference type="SUPFAM" id="SSF50891">
    <property type="entry name" value="Cyclophilin-like"/>
    <property type="match status" value="1"/>
</dbReference>
<proteinExistence type="predicted"/>